<gene>
    <name evidence="1" type="ORF">DPM12_17445</name>
</gene>
<organism evidence="1 2">
    <name type="scientific">Phytoactinopolyspora halophila</name>
    <dbReference type="NCBI Taxonomy" id="1981511"/>
    <lineage>
        <taxon>Bacteria</taxon>
        <taxon>Bacillati</taxon>
        <taxon>Actinomycetota</taxon>
        <taxon>Actinomycetes</taxon>
        <taxon>Jiangellales</taxon>
        <taxon>Jiangellaceae</taxon>
        <taxon>Phytoactinopolyspora</taxon>
    </lineage>
</organism>
<dbReference type="AlphaFoldDB" id="A0A329QFI6"/>
<evidence type="ECO:0000313" key="2">
    <source>
        <dbReference type="Proteomes" id="UP000250462"/>
    </source>
</evidence>
<dbReference type="EMBL" id="QMIG01000022">
    <property type="protein sequence ID" value="RAW11127.1"/>
    <property type="molecule type" value="Genomic_DNA"/>
</dbReference>
<comment type="caution">
    <text evidence="1">The sequence shown here is derived from an EMBL/GenBank/DDBJ whole genome shotgun (WGS) entry which is preliminary data.</text>
</comment>
<protein>
    <submittedName>
        <fullName evidence="1">Uncharacterized protein</fullName>
    </submittedName>
</protein>
<sequence length="125" mass="13712">MALGPMGYGDARTVGFFNQDDLMEAVQAARPDADLLTAPIVQGELREALARRLLDTPGDYPGDEEAHKWALHMIDALLPTINAYVAEKSADMAEKAWGEGFKSGYRFCESDGFDDNVIRNPYSGL</sequence>
<dbReference type="Proteomes" id="UP000250462">
    <property type="component" value="Unassembled WGS sequence"/>
</dbReference>
<reference evidence="1 2" key="1">
    <citation type="submission" date="2018-06" db="EMBL/GenBank/DDBJ databases">
        <title>Phytoactinopolyspora halophila sp. nov., a novel halophilic actinomycete isolated from a saline soil in China.</title>
        <authorList>
            <person name="Tang S.-K."/>
        </authorList>
    </citation>
    <scope>NUCLEOTIDE SEQUENCE [LARGE SCALE GENOMIC DNA]</scope>
    <source>
        <strain evidence="1 2">YIM 96934</strain>
    </source>
</reference>
<accession>A0A329QFI6</accession>
<keyword evidence="2" id="KW-1185">Reference proteome</keyword>
<name>A0A329QFI6_9ACTN</name>
<evidence type="ECO:0000313" key="1">
    <source>
        <dbReference type="EMBL" id="RAW11127.1"/>
    </source>
</evidence>
<proteinExistence type="predicted"/>